<sequence length="192" mass="21954">MAQSRLEKIGTIYTRVTGLLRSGAMKPEDKPIWYDLYEAFPPKLEPRYDRPAANVPIRNIFYKEDAIRAKFHKCLKQPEMISLLAQKGETQSQQFIKIYDNLKSQGALDDEKVFETAMELLNEKRAQMKIDEADLSTEVHGIEKNTLARMFTDAKEAQVETTTNADTSNKKTDKPVKNPKIGGIDLQNLFKD</sequence>
<evidence type="ECO:0000256" key="2">
    <source>
        <dbReference type="ARBA" id="ARBA00009864"/>
    </source>
</evidence>
<dbReference type="VEuPathDB" id="VectorBase:GBRI039864"/>
<evidence type="ECO:0000259" key="8">
    <source>
        <dbReference type="Pfam" id="PF10484"/>
    </source>
</evidence>
<feature type="domain" description="Small ribosomal subunit protein mS23 conserved" evidence="8">
    <location>
        <begin position="2"/>
        <end position="125"/>
    </location>
</feature>
<dbReference type="STRING" id="37001.A0A1A9X0R9"/>
<dbReference type="Pfam" id="PF10484">
    <property type="entry name" value="MRP-S23"/>
    <property type="match status" value="1"/>
</dbReference>
<evidence type="ECO:0000313" key="9">
    <source>
        <dbReference type="EnsemblMetazoa" id="GBRI039864-PA"/>
    </source>
</evidence>
<dbReference type="InterPro" id="IPR023611">
    <property type="entry name" value="mS23_dom_met"/>
</dbReference>
<comment type="subcellular location">
    <subcellularLocation>
        <location evidence="1">Mitochondrion</location>
    </subcellularLocation>
</comment>
<evidence type="ECO:0000256" key="3">
    <source>
        <dbReference type="ARBA" id="ARBA00022980"/>
    </source>
</evidence>
<dbReference type="GO" id="GO:0003735">
    <property type="term" value="F:structural constituent of ribosome"/>
    <property type="evidence" value="ECO:0007669"/>
    <property type="project" value="InterPro"/>
</dbReference>
<feature type="region of interest" description="Disordered" evidence="7">
    <location>
        <begin position="158"/>
        <end position="182"/>
    </location>
</feature>
<reference evidence="10" key="1">
    <citation type="submission" date="2014-03" db="EMBL/GenBank/DDBJ databases">
        <authorList>
            <person name="Aksoy S."/>
            <person name="Warren W."/>
            <person name="Wilson R.K."/>
        </authorList>
    </citation>
    <scope>NUCLEOTIDE SEQUENCE [LARGE SCALE GENOMIC DNA]</scope>
    <source>
        <strain evidence="10">IAEA</strain>
    </source>
</reference>
<evidence type="ECO:0000256" key="4">
    <source>
        <dbReference type="ARBA" id="ARBA00023128"/>
    </source>
</evidence>
<evidence type="ECO:0000256" key="1">
    <source>
        <dbReference type="ARBA" id="ARBA00004173"/>
    </source>
</evidence>
<dbReference type="InterPro" id="IPR019520">
    <property type="entry name" value="Ribosomal_mS23_met"/>
</dbReference>
<proteinExistence type="inferred from homology"/>
<evidence type="ECO:0000256" key="7">
    <source>
        <dbReference type="SAM" id="MobiDB-lite"/>
    </source>
</evidence>
<keyword evidence="4" id="KW-0496">Mitochondrion</keyword>
<organism evidence="9 10">
    <name type="scientific">Glossina brevipalpis</name>
    <dbReference type="NCBI Taxonomy" id="37001"/>
    <lineage>
        <taxon>Eukaryota</taxon>
        <taxon>Metazoa</taxon>
        <taxon>Ecdysozoa</taxon>
        <taxon>Arthropoda</taxon>
        <taxon>Hexapoda</taxon>
        <taxon>Insecta</taxon>
        <taxon>Pterygota</taxon>
        <taxon>Neoptera</taxon>
        <taxon>Endopterygota</taxon>
        <taxon>Diptera</taxon>
        <taxon>Brachycera</taxon>
        <taxon>Muscomorpha</taxon>
        <taxon>Hippoboscoidea</taxon>
        <taxon>Glossinidae</taxon>
        <taxon>Glossina</taxon>
    </lineage>
</organism>
<keyword evidence="3" id="KW-0689">Ribosomal protein</keyword>
<evidence type="ECO:0000256" key="6">
    <source>
        <dbReference type="ARBA" id="ARBA00035137"/>
    </source>
</evidence>
<keyword evidence="5" id="KW-0687">Ribonucleoprotein</keyword>
<dbReference type="GO" id="GO:0006412">
    <property type="term" value="P:translation"/>
    <property type="evidence" value="ECO:0007669"/>
    <property type="project" value="InterPro"/>
</dbReference>
<dbReference type="EnsemblMetazoa" id="GBRI039864-RA">
    <property type="protein sequence ID" value="GBRI039864-PA"/>
    <property type="gene ID" value="GBRI039864"/>
</dbReference>
<name>A0A1A9X0R9_9MUSC</name>
<dbReference type="AlphaFoldDB" id="A0A1A9X0R9"/>
<reference evidence="9" key="2">
    <citation type="submission" date="2020-05" db="UniProtKB">
        <authorList>
            <consortium name="EnsemblMetazoa"/>
        </authorList>
    </citation>
    <scope>IDENTIFICATION</scope>
    <source>
        <strain evidence="9">IAEA</strain>
    </source>
</reference>
<dbReference type="GO" id="GO:0005739">
    <property type="term" value="C:mitochondrion"/>
    <property type="evidence" value="ECO:0007669"/>
    <property type="project" value="InterPro"/>
</dbReference>
<dbReference type="PANTHER" id="PTHR15925">
    <property type="entry name" value="MITOCHONDRIAL RIBOSOMAL PROTEIN S23"/>
    <property type="match status" value="1"/>
</dbReference>
<protein>
    <recommendedName>
        <fullName evidence="6">Small ribosomal subunit protein mS23</fullName>
    </recommendedName>
</protein>
<accession>A0A1A9X0R9</accession>
<dbReference type="GO" id="GO:0005840">
    <property type="term" value="C:ribosome"/>
    <property type="evidence" value="ECO:0007669"/>
    <property type="project" value="InterPro"/>
</dbReference>
<dbReference type="Proteomes" id="UP000091820">
    <property type="component" value="Unassembled WGS sequence"/>
</dbReference>
<dbReference type="PANTHER" id="PTHR15925:SF2">
    <property type="entry name" value="SMALL RIBOSOMAL SUBUNIT PROTEIN MS23"/>
    <property type="match status" value="1"/>
</dbReference>
<dbReference type="CDD" id="cd23701">
    <property type="entry name" value="At1g26750"/>
    <property type="match status" value="1"/>
</dbReference>
<evidence type="ECO:0000256" key="5">
    <source>
        <dbReference type="ARBA" id="ARBA00023274"/>
    </source>
</evidence>
<keyword evidence="10" id="KW-1185">Reference proteome</keyword>
<dbReference type="InterPro" id="IPR059242">
    <property type="entry name" value="mS23_dom"/>
</dbReference>
<comment type="similarity">
    <text evidence="2">Belongs to the mitochondrion-specific ribosomal protein mS23 family.</text>
</comment>
<evidence type="ECO:0000313" key="10">
    <source>
        <dbReference type="Proteomes" id="UP000091820"/>
    </source>
</evidence>